<keyword evidence="7" id="KW-0539">Nucleus</keyword>
<dbReference type="InterPro" id="IPR013083">
    <property type="entry name" value="Znf_RING/FYVE/PHD"/>
</dbReference>
<evidence type="ECO:0000256" key="6">
    <source>
        <dbReference type="ARBA" id="ARBA00023135"/>
    </source>
</evidence>
<keyword evidence="10" id="KW-0862">Zinc</keyword>
<dbReference type="InterPro" id="IPR038253">
    <property type="entry name" value="SRP68_N_sf"/>
</dbReference>
<dbReference type="Gene3D" id="3.30.40.10">
    <property type="entry name" value="Zinc/RING finger domain, C3HC4 (zinc finger)"/>
    <property type="match status" value="1"/>
</dbReference>
<evidence type="ECO:0000256" key="4">
    <source>
        <dbReference type="ARBA" id="ARBA00022490"/>
    </source>
</evidence>
<evidence type="ECO:0000256" key="9">
    <source>
        <dbReference type="ARBA" id="ARBA00029498"/>
    </source>
</evidence>
<keyword evidence="8" id="KW-0687">Ribonucleoprotein</keyword>
<keyword evidence="4" id="KW-0963">Cytoplasm</keyword>
<gene>
    <name evidence="13" type="primary">PARPA_09563.1 scaffold 36908</name>
</gene>
<comment type="subcellular location">
    <subcellularLocation>
        <location evidence="1">Cytoplasm</location>
    </subcellularLocation>
    <subcellularLocation>
        <location evidence="2">Nucleus</location>
        <location evidence="2">Nucleolus</location>
    </subcellularLocation>
</comment>
<dbReference type="SMART" id="SM00184">
    <property type="entry name" value="RING"/>
    <property type="match status" value="1"/>
</dbReference>
<name>A0A0B7NA37_9FUNG</name>
<reference evidence="13 14" key="1">
    <citation type="submission" date="2014-09" db="EMBL/GenBank/DDBJ databases">
        <authorList>
            <person name="Ellenberger Sabrina"/>
        </authorList>
    </citation>
    <scope>NUCLEOTIDE SEQUENCE [LARGE SCALE GENOMIC DNA]</scope>
    <source>
        <strain evidence="13 14">CBS 412.66</strain>
    </source>
</reference>
<feature type="transmembrane region" description="Helical" evidence="11">
    <location>
        <begin position="633"/>
        <end position="652"/>
    </location>
</feature>
<dbReference type="PROSITE" id="PS50089">
    <property type="entry name" value="ZF_RING_2"/>
    <property type="match status" value="1"/>
</dbReference>
<keyword evidence="6" id="KW-0733">Signal recognition particle</keyword>
<feature type="domain" description="RING-type" evidence="12">
    <location>
        <begin position="805"/>
        <end position="865"/>
    </location>
</feature>
<evidence type="ECO:0000256" key="8">
    <source>
        <dbReference type="ARBA" id="ARBA00023274"/>
    </source>
</evidence>
<evidence type="ECO:0000256" key="11">
    <source>
        <dbReference type="SAM" id="Phobius"/>
    </source>
</evidence>
<dbReference type="GO" id="GO:0005047">
    <property type="term" value="F:signal recognition particle binding"/>
    <property type="evidence" value="ECO:0007669"/>
    <property type="project" value="InterPro"/>
</dbReference>
<feature type="transmembrane region" description="Helical" evidence="11">
    <location>
        <begin position="684"/>
        <end position="700"/>
    </location>
</feature>
<dbReference type="GO" id="GO:0008312">
    <property type="term" value="F:7S RNA binding"/>
    <property type="evidence" value="ECO:0007669"/>
    <property type="project" value="InterPro"/>
</dbReference>
<dbReference type="GO" id="GO:0008270">
    <property type="term" value="F:zinc ion binding"/>
    <property type="evidence" value="ECO:0007669"/>
    <property type="project" value="UniProtKB-KW"/>
</dbReference>
<evidence type="ECO:0000313" key="13">
    <source>
        <dbReference type="EMBL" id="CEP15355.1"/>
    </source>
</evidence>
<dbReference type="InterPro" id="IPR034652">
    <property type="entry name" value="SRP68-RBD"/>
</dbReference>
<keyword evidence="11" id="KW-0472">Membrane</keyword>
<keyword evidence="10" id="KW-0863">Zinc-finger</keyword>
<dbReference type="PANTHER" id="PTHR12860">
    <property type="entry name" value="SIGNAL RECOGNITION PARTICLE 68 KDA PROTEIN"/>
    <property type="match status" value="1"/>
</dbReference>
<dbReference type="CDD" id="cd16475">
    <property type="entry name" value="RING-H2_RNF121-like"/>
    <property type="match status" value="1"/>
</dbReference>
<evidence type="ECO:0000256" key="3">
    <source>
        <dbReference type="ARBA" id="ARBA00009352"/>
    </source>
</evidence>
<dbReference type="PANTHER" id="PTHR12860:SF0">
    <property type="entry name" value="SIGNAL RECOGNITION PARTICLE SUBUNIT SRP68"/>
    <property type="match status" value="1"/>
</dbReference>
<dbReference type="STRING" id="35722.A0A0B7NA37"/>
<sequence length="916" mass="104772">MNTSSSSAPMCVDVLGLINESRMTYGLRHQDYQRYRYSKMCPNDNSFINFVYFPSSEYCTNRVRRLRQILKLTQSNNKTTNIRKPLPQEFNDARFLHLGVYETERAWAFAMELKQEGANNMETRHRHHMAKRLKRASQHAQALYTLSQEQNVDFRTVLDIKAYASLMKAYLHFEQQQWQEAMGQFIESRTVYEKFATANSTAEQEALCYSAIDEIDPNIRFCAYKLQLSDGQDIEGIVGKHQSPDMDQLKEQLAKISEDKSRQQSLKTLTWRDKDFTIKDQVLAQAVLKAQDTKASIQTSDASAFDAVLSAWTEADKIAKKALKEDKEATAKVTSSKSAKATQDLNNLFTYIEYNLFGSCIERNVCLVESAAEMKPQQCVKLYDDILKNLEYIWELPLVKDDMSLDGELNVLSLYYKGCRCVQVASAYNSMKKTPESLAIYQRGQTYAAQARQALSQIRSFAQDALLKVNEGNLGDLEQSIRSGVWKSRAAWYLENGSDDSDEQQVSQKMQKLDLNTTTTLLEHLDDYPSTIDPQRLVDFPPKFQPVACKPFYFDLAANFVKYPEESLAARTGKSAGAAGSGFWGIFGRNHAWLEGKLTEEQISSLTPEQLENYKSQLVYNKEHKGHESQHELMAIILLFALFASQFLILWWKKRHYKSYQAVSLGGLYIFPMLFGFYAEWHRFLVVWTLYSVLNGYVIYKASRKPLEAMTPRMVYKWFTVVYNASFVVGLIGYAMILIAFFGIAEVFSAGSEFIQVGILMLSYGLYFGVLGRDFVEICTDRMAATIGYYSEDGLPNKYLGEGICAVCGHATSIGHPASLTTDPNQRPMFSDDPVHQLTCKHVFHEKCIRGWVMIGKKDICPYCKEKVDLKQFKRNPWDTQQQLYLNLLDGVRYLVVWQPIIFGAVQLAYYVFGLD</sequence>
<dbReference type="CDD" id="cd15481">
    <property type="entry name" value="SRP68-RBD"/>
    <property type="match status" value="1"/>
</dbReference>
<keyword evidence="11" id="KW-1133">Transmembrane helix</keyword>
<feature type="transmembrane region" description="Helical" evidence="11">
    <location>
        <begin position="659"/>
        <end position="678"/>
    </location>
</feature>
<feature type="transmembrane region" description="Helical" evidence="11">
    <location>
        <begin position="892"/>
        <end position="913"/>
    </location>
</feature>
<dbReference type="Proteomes" id="UP000054107">
    <property type="component" value="Unassembled WGS sequence"/>
</dbReference>
<dbReference type="GO" id="GO:0006614">
    <property type="term" value="P:SRP-dependent cotranslational protein targeting to membrane"/>
    <property type="evidence" value="ECO:0007669"/>
    <property type="project" value="InterPro"/>
</dbReference>
<dbReference type="OrthoDB" id="10255118at2759"/>
<dbReference type="SUPFAM" id="SSF57850">
    <property type="entry name" value="RING/U-box"/>
    <property type="match status" value="1"/>
</dbReference>
<feature type="transmembrane region" description="Helical" evidence="11">
    <location>
        <begin position="754"/>
        <end position="772"/>
    </location>
</feature>
<dbReference type="Gene3D" id="1.10.3450.40">
    <property type="entry name" value="Signal recognition particle, SRP68 subunit, RNA-binding domain"/>
    <property type="match status" value="1"/>
</dbReference>
<dbReference type="InterPro" id="IPR001841">
    <property type="entry name" value="Znf_RING"/>
</dbReference>
<keyword evidence="14" id="KW-1185">Reference proteome</keyword>
<dbReference type="AlphaFoldDB" id="A0A0B7NA37"/>
<evidence type="ECO:0000256" key="1">
    <source>
        <dbReference type="ARBA" id="ARBA00004496"/>
    </source>
</evidence>
<evidence type="ECO:0000313" key="14">
    <source>
        <dbReference type="Proteomes" id="UP000054107"/>
    </source>
</evidence>
<dbReference type="GO" id="GO:0005730">
    <property type="term" value="C:nucleolus"/>
    <property type="evidence" value="ECO:0007669"/>
    <property type="project" value="UniProtKB-SubCell"/>
</dbReference>
<evidence type="ECO:0000256" key="7">
    <source>
        <dbReference type="ARBA" id="ARBA00023242"/>
    </source>
</evidence>
<accession>A0A0B7NA37</accession>
<evidence type="ECO:0000259" key="12">
    <source>
        <dbReference type="PROSITE" id="PS50089"/>
    </source>
</evidence>
<organism evidence="13 14">
    <name type="scientific">Parasitella parasitica</name>
    <dbReference type="NCBI Taxonomy" id="35722"/>
    <lineage>
        <taxon>Eukaryota</taxon>
        <taxon>Fungi</taxon>
        <taxon>Fungi incertae sedis</taxon>
        <taxon>Mucoromycota</taxon>
        <taxon>Mucoromycotina</taxon>
        <taxon>Mucoromycetes</taxon>
        <taxon>Mucorales</taxon>
        <taxon>Mucorineae</taxon>
        <taxon>Mucoraceae</taxon>
        <taxon>Parasitella</taxon>
    </lineage>
</organism>
<dbReference type="GO" id="GO:0030942">
    <property type="term" value="F:endoplasmic reticulum signal peptide binding"/>
    <property type="evidence" value="ECO:0007669"/>
    <property type="project" value="InterPro"/>
</dbReference>
<keyword evidence="5" id="KW-0694">RNA-binding</keyword>
<keyword evidence="11" id="KW-0812">Transmembrane</keyword>
<dbReference type="EMBL" id="LN732097">
    <property type="protein sequence ID" value="CEP15355.1"/>
    <property type="molecule type" value="Genomic_DNA"/>
</dbReference>
<dbReference type="Pfam" id="PF13639">
    <property type="entry name" value="zf-RING_2"/>
    <property type="match status" value="1"/>
</dbReference>
<keyword evidence="10" id="KW-0479">Metal-binding</keyword>
<evidence type="ECO:0000256" key="5">
    <source>
        <dbReference type="ARBA" id="ARBA00022884"/>
    </source>
</evidence>
<evidence type="ECO:0000256" key="10">
    <source>
        <dbReference type="PROSITE-ProRule" id="PRU00175"/>
    </source>
</evidence>
<dbReference type="InterPro" id="IPR026258">
    <property type="entry name" value="SRP68"/>
</dbReference>
<dbReference type="Pfam" id="PF16969">
    <property type="entry name" value="SRP68"/>
    <property type="match status" value="1"/>
</dbReference>
<evidence type="ECO:0000256" key="2">
    <source>
        <dbReference type="ARBA" id="ARBA00004604"/>
    </source>
</evidence>
<dbReference type="GO" id="GO:0005786">
    <property type="term" value="C:signal recognition particle, endoplasmic reticulum targeting"/>
    <property type="evidence" value="ECO:0007669"/>
    <property type="project" value="UniProtKB-KW"/>
</dbReference>
<protein>
    <recommendedName>
        <fullName evidence="9">Signal recognition particle subunit SRP68</fullName>
    </recommendedName>
</protein>
<proteinExistence type="inferred from homology"/>
<feature type="transmembrane region" description="Helical" evidence="11">
    <location>
        <begin position="721"/>
        <end position="742"/>
    </location>
</feature>
<comment type="similarity">
    <text evidence="3">Belongs to the SRP68 family.</text>
</comment>